<dbReference type="Proteomes" id="UP001168821">
    <property type="component" value="Unassembled WGS sequence"/>
</dbReference>
<evidence type="ECO:0000256" key="2">
    <source>
        <dbReference type="ARBA" id="ARBA00004123"/>
    </source>
</evidence>
<evidence type="ECO:0000256" key="5">
    <source>
        <dbReference type="ARBA" id="ARBA00022723"/>
    </source>
</evidence>
<dbReference type="PROSITE" id="PS50271">
    <property type="entry name" value="ZF_UBP"/>
    <property type="match status" value="1"/>
</dbReference>
<keyword evidence="7 11" id="KW-0863">Zinc-finger</keyword>
<keyword evidence="4" id="KW-0507">mRNA processing</keyword>
<comment type="caution">
    <text evidence="14">The sequence shown here is derived from an EMBL/GenBank/DDBJ whole genome shotgun (WGS) entry which is preliminary data.</text>
</comment>
<evidence type="ECO:0000256" key="11">
    <source>
        <dbReference type="PROSITE-ProRule" id="PRU00502"/>
    </source>
</evidence>
<dbReference type="Gene3D" id="3.90.70.10">
    <property type="entry name" value="Cysteine proteinases"/>
    <property type="match status" value="1"/>
</dbReference>
<dbReference type="Pfam" id="PF02148">
    <property type="entry name" value="zf-UBP"/>
    <property type="match status" value="1"/>
</dbReference>
<evidence type="ECO:0000313" key="15">
    <source>
        <dbReference type="Proteomes" id="UP001168821"/>
    </source>
</evidence>
<evidence type="ECO:0000256" key="6">
    <source>
        <dbReference type="ARBA" id="ARBA00022728"/>
    </source>
</evidence>
<dbReference type="GO" id="GO:0004843">
    <property type="term" value="F:cysteine-type deubiquitinase activity"/>
    <property type="evidence" value="ECO:0007669"/>
    <property type="project" value="UniProtKB-EC"/>
</dbReference>
<dbReference type="SUPFAM" id="SSF57850">
    <property type="entry name" value="RING/U-box"/>
    <property type="match status" value="1"/>
</dbReference>
<name>A0AA38LZC9_9CUCU</name>
<protein>
    <recommendedName>
        <fullName evidence="3">ubiquitinyl hydrolase 1</fullName>
        <ecNumber evidence="3">3.4.19.12</ecNumber>
    </recommendedName>
</protein>
<evidence type="ECO:0000313" key="14">
    <source>
        <dbReference type="EMBL" id="KAJ3615818.1"/>
    </source>
</evidence>
<dbReference type="SUPFAM" id="SSF54001">
    <property type="entry name" value="Cysteine proteinases"/>
    <property type="match status" value="1"/>
</dbReference>
<evidence type="ECO:0000256" key="9">
    <source>
        <dbReference type="ARBA" id="ARBA00023187"/>
    </source>
</evidence>
<dbReference type="Pfam" id="PF00443">
    <property type="entry name" value="UCH"/>
    <property type="match status" value="1"/>
</dbReference>
<dbReference type="InterPro" id="IPR033809">
    <property type="entry name" value="USP39"/>
</dbReference>
<evidence type="ECO:0000256" key="8">
    <source>
        <dbReference type="ARBA" id="ARBA00022833"/>
    </source>
</evidence>
<feature type="domain" description="USP" evidence="12">
    <location>
        <begin position="117"/>
        <end position="492"/>
    </location>
</feature>
<proteinExistence type="predicted"/>
<keyword evidence="6" id="KW-0747">Spliceosome</keyword>
<dbReference type="GO" id="GO:0005681">
    <property type="term" value="C:spliceosomal complex"/>
    <property type="evidence" value="ECO:0007669"/>
    <property type="project" value="UniProtKB-KW"/>
</dbReference>
<dbReference type="InterPro" id="IPR013083">
    <property type="entry name" value="Znf_RING/FYVE/PHD"/>
</dbReference>
<comment type="subcellular location">
    <subcellularLocation>
        <location evidence="2">Nucleus</location>
    </subcellularLocation>
</comment>
<dbReference type="SMART" id="SM00290">
    <property type="entry name" value="ZnF_UBP"/>
    <property type="match status" value="1"/>
</dbReference>
<keyword evidence="5" id="KW-0479">Metal-binding</keyword>
<sequence length="494" mass="57488">FIWCRARLDFDFEKVCSVSMMTQNVYACLVCGKYFQGRGKGTHAYNHSVTADHHVFINLQTLRFYCLPDNYEVIDNSLQDIKRVINPKFEKKDVKILDSFSRTIRCLDGSTYTCGVMGLNNIKANDYVNVVVQAIMRCKRFRDFFLFPAHYQTCTHPLVLRTGELARKLWCTDNYKSHISPHELLQAVVNTSQKRFQITKQSEAVDFLVWYLNTLSQQLSRKKNTPDIVAECFQGKMVMSSRRMGSKELLNDAVKLTLSILAPGKGRLELFYTGRSSRRRRRQPRMPTRSLTRNLRRYRFCILLWVLYFPKRLPFSSFYFTYRYPIDVPPPPLYVDIEKDDIIPQVPLLDLFRKFDGVTEQKKGSLAHTYKITKIPRYLILYIKRFTKNNFFTEKNPTIVKFPIKNLDLEDYYSVGDGEPARYDLLANVVHTGKPSLLGDKTAAPSEGGRYKVQILHKATGSWYEIEDLHISEVSPQAISISEAYLQIYELVHT</sequence>
<dbReference type="InterPro" id="IPR038765">
    <property type="entry name" value="Papain-like_cys_pep_sf"/>
</dbReference>
<keyword evidence="8" id="KW-0862">Zinc</keyword>
<gene>
    <name evidence="14" type="ORF">Zmor_012273</name>
</gene>
<evidence type="ECO:0000256" key="1">
    <source>
        <dbReference type="ARBA" id="ARBA00000707"/>
    </source>
</evidence>
<evidence type="ECO:0000256" key="7">
    <source>
        <dbReference type="ARBA" id="ARBA00022771"/>
    </source>
</evidence>
<dbReference type="PROSITE" id="PS50235">
    <property type="entry name" value="USP_3"/>
    <property type="match status" value="1"/>
</dbReference>
<dbReference type="GO" id="GO:0008270">
    <property type="term" value="F:zinc ion binding"/>
    <property type="evidence" value="ECO:0007669"/>
    <property type="project" value="UniProtKB-KW"/>
</dbReference>
<evidence type="ECO:0000256" key="4">
    <source>
        <dbReference type="ARBA" id="ARBA00022664"/>
    </source>
</evidence>
<dbReference type="EC" id="3.4.19.12" evidence="3"/>
<evidence type="ECO:0000256" key="3">
    <source>
        <dbReference type="ARBA" id="ARBA00012759"/>
    </source>
</evidence>
<organism evidence="14 15">
    <name type="scientific">Zophobas morio</name>
    <dbReference type="NCBI Taxonomy" id="2755281"/>
    <lineage>
        <taxon>Eukaryota</taxon>
        <taxon>Metazoa</taxon>
        <taxon>Ecdysozoa</taxon>
        <taxon>Arthropoda</taxon>
        <taxon>Hexapoda</taxon>
        <taxon>Insecta</taxon>
        <taxon>Pterygota</taxon>
        <taxon>Neoptera</taxon>
        <taxon>Endopterygota</taxon>
        <taxon>Coleoptera</taxon>
        <taxon>Polyphaga</taxon>
        <taxon>Cucujiformia</taxon>
        <taxon>Tenebrionidae</taxon>
        <taxon>Zophobas</taxon>
    </lineage>
</organism>
<keyword evidence="9" id="KW-0508">mRNA splicing</keyword>
<dbReference type="EMBL" id="JALNTZ010003879">
    <property type="protein sequence ID" value="KAJ3615818.1"/>
    <property type="molecule type" value="Genomic_DNA"/>
</dbReference>
<dbReference type="PANTHER" id="PTHR21646:SF16">
    <property type="entry name" value="U4_U6.U5 TRI-SNRNP-ASSOCIATED PROTEIN 2"/>
    <property type="match status" value="1"/>
</dbReference>
<feature type="domain" description="UBP-type" evidence="13">
    <location>
        <begin position="1"/>
        <end position="92"/>
    </location>
</feature>
<dbReference type="InterPro" id="IPR001607">
    <property type="entry name" value="Znf_UBP"/>
</dbReference>
<feature type="non-terminal residue" evidence="14">
    <location>
        <position position="494"/>
    </location>
</feature>
<dbReference type="GO" id="GO:0016579">
    <property type="term" value="P:protein deubiquitination"/>
    <property type="evidence" value="ECO:0007669"/>
    <property type="project" value="InterPro"/>
</dbReference>
<evidence type="ECO:0000259" key="12">
    <source>
        <dbReference type="PROSITE" id="PS50235"/>
    </source>
</evidence>
<reference evidence="14" key="1">
    <citation type="journal article" date="2023" name="G3 (Bethesda)">
        <title>Whole genome assemblies of Zophobas morio and Tenebrio molitor.</title>
        <authorList>
            <person name="Kaur S."/>
            <person name="Stinson S.A."/>
            <person name="diCenzo G.C."/>
        </authorList>
    </citation>
    <scope>NUCLEOTIDE SEQUENCE</scope>
    <source>
        <strain evidence="14">QUZm001</strain>
    </source>
</reference>
<evidence type="ECO:0000259" key="13">
    <source>
        <dbReference type="PROSITE" id="PS50271"/>
    </source>
</evidence>
<evidence type="ECO:0000256" key="10">
    <source>
        <dbReference type="ARBA" id="ARBA00023242"/>
    </source>
</evidence>
<comment type="catalytic activity">
    <reaction evidence="1">
        <text>Thiol-dependent hydrolysis of ester, thioester, amide, peptide and isopeptide bonds formed by the C-terminal Gly of ubiquitin (a 76-residue protein attached to proteins as an intracellular targeting signal).</text>
        <dbReference type="EC" id="3.4.19.12"/>
    </reaction>
</comment>
<keyword evidence="15" id="KW-1185">Reference proteome</keyword>
<dbReference type="InterPro" id="IPR028889">
    <property type="entry name" value="USP"/>
</dbReference>
<dbReference type="InterPro" id="IPR001394">
    <property type="entry name" value="Peptidase_C19_UCH"/>
</dbReference>
<dbReference type="InterPro" id="IPR050185">
    <property type="entry name" value="Ub_carboxyl-term_hydrolase"/>
</dbReference>
<dbReference type="GO" id="GO:0000245">
    <property type="term" value="P:spliceosomal complex assembly"/>
    <property type="evidence" value="ECO:0007669"/>
    <property type="project" value="InterPro"/>
</dbReference>
<accession>A0AA38LZC9</accession>
<dbReference type="PANTHER" id="PTHR21646">
    <property type="entry name" value="UBIQUITIN CARBOXYL-TERMINAL HYDROLASE"/>
    <property type="match status" value="1"/>
</dbReference>
<dbReference type="Gene3D" id="3.30.40.10">
    <property type="entry name" value="Zinc/RING finger domain, C3HC4 (zinc finger)"/>
    <property type="match status" value="1"/>
</dbReference>
<dbReference type="CDD" id="cd02669">
    <property type="entry name" value="Peptidase_C19M"/>
    <property type="match status" value="1"/>
</dbReference>
<dbReference type="AlphaFoldDB" id="A0AA38LZC9"/>
<keyword evidence="10" id="KW-0539">Nucleus</keyword>